<evidence type="ECO:0000256" key="1">
    <source>
        <dbReference type="SAM" id="MobiDB-lite"/>
    </source>
</evidence>
<sequence>MSTTNIHQSFKDIAHRFSVSEEQIGPILERIKIKTAEVPSEEQLKGFEKVCTMLKSGMPLDQAVQSLHEEAKTHKTQGTKAAPSPSPTEAALAQTNQAAIATLGQDVPQGVKAGLDSISAEAAQLTLKQLPQLIAQTTNTNEQHLTEGVVGFVTASYQDHIAKGLQDPQFLEAVRQAMAAGKSRNTSATKSPS</sequence>
<dbReference type="HOGENOM" id="CLU_1406695_0_0_3"/>
<geneLocation type="plasmid" evidence="2">
    <name>pP742501</name>
</geneLocation>
<feature type="region of interest" description="Disordered" evidence="1">
    <location>
        <begin position="69"/>
        <end position="91"/>
    </location>
</feature>
<name>B8HYZ8_CYAP4</name>
<dbReference type="KEGG" id="cyn:Cyan7425_5387"/>
<gene>
    <name evidence="2" type="ordered locus">Cyan7425_5387</name>
</gene>
<evidence type="ECO:0000313" key="2">
    <source>
        <dbReference type="EMBL" id="ACL47646.1"/>
    </source>
</evidence>
<dbReference type="EMBL" id="CP001345">
    <property type="protein sequence ID" value="ACL47646.1"/>
    <property type="molecule type" value="Genomic_DNA"/>
</dbReference>
<proteinExistence type="predicted"/>
<reference evidence="2" key="1">
    <citation type="submission" date="2009-01" db="EMBL/GenBank/DDBJ databases">
        <title>Complete sequence of plasmid1 Cyanothece sp. PCC 7425.</title>
        <authorList>
            <consortium name="US DOE Joint Genome Institute"/>
            <person name="Lucas S."/>
            <person name="Copeland A."/>
            <person name="Lapidus A."/>
            <person name="Glavina del Rio T."/>
            <person name="Dalin E."/>
            <person name="Tice H."/>
            <person name="Bruce D."/>
            <person name="Goodwin L."/>
            <person name="Pitluck S."/>
            <person name="Sims D."/>
            <person name="Meineke L."/>
            <person name="Brettin T."/>
            <person name="Detter J.C."/>
            <person name="Han C."/>
            <person name="Larimer F."/>
            <person name="Land M."/>
            <person name="Hauser L."/>
            <person name="Kyrpides N."/>
            <person name="Ovchinnikova G."/>
            <person name="Liberton M."/>
            <person name="Stoeckel J."/>
            <person name="Banerjee A."/>
            <person name="Singh A."/>
            <person name="Page L."/>
            <person name="Sato H."/>
            <person name="Zhao L."/>
            <person name="Sherman L."/>
            <person name="Pakrasi H."/>
            <person name="Richardson P."/>
        </authorList>
    </citation>
    <scope>NUCLEOTIDE SEQUENCE</scope>
    <source>
        <strain evidence="2">PCC 7425</strain>
        <plasmid evidence="2">pP742501</plasmid>
    </source>
</reference>
<accession>B8HYZ8</accession>
<protein>
    <submittedName>
        <fullName evidence="2">Uncharacterized protein</fullName>
    </submittedName>
</protein>
<keyword evidence="2" id="KW-0614">Plasmid</keyword>
<dbReference type="AlphaFoldDB" id="B8HYZ8"/>
<organism evidence="2">
    <name type="scientific">Cyanothece sp. (strain PCC 7425 / ATCC 29141)</name>
    <dbReference type="NCBI Taxonomy" id="395961"/>
    <lineage>
        <taxon>Bacteria</taxon>
        <taxon>Bacillati</taxon>
        <taxon>Cyanobacteriota</taxon>
        <taxon>Cyanophyceae</taxon>
        <taxon>Gomontiellales</taxon>
        <taxon>Cyanothecaceae</taxon>
        <taxon>Cyanothece</taxon>
    </lineage>
</organism>